<dbReference type="GO" id="GO:0005525">
    <property type="term" value="F:GTP binding"/>
    <property type="evidence" value="ECO:0007669"/>
    <property type="project" value="UniProtKB-UniRule"/>
</dbReference>
<dbReference type="NCBIfam" id="TIGR02665">
    <property type="entry name" value="molyb_mobA"/>
    <property type="match status" value="1"/>
</dbReference>
<dbReference type="GO" id="GO:1902758">
    <property type="term" value="P:bis(molybdopterin guanine dinucleotide)molybdenum biosynthetic process"/>
    <property type="evidence" value="ECO:0007669"/>
    <property type="project" value="TreeGrafter"/>
</dbReference>
<dbReference type="PANTHER" id="PTHR19136:SF81">
    <property type="entry name" value="MOLYBDENUM COFACTOR GUANYLYLTRANSFERASE"/>
    <property type="match status" value="1"/>
</dbReference>
<keyword evidence="2 8" id="KW-0808">Transferase</keyword>
<evidence type="ECO:0000256" key="1">
    <source>
        <dbReference type="ARBA" id="ARBA00022490"/>
    </source>
</evidence>
<reference evidence="11 12" key="1">
    <citation type="submission" date="2019-08" db="EMBL/GenBank/DDBJ databases">
        <title>Chromobacterium paludis, a novel bacterium isolated from a Maryland marsh pond.</title>
        <authorList>
            <person name="Blackburn M.B."/>
            <person name="Gundersen-Rindal D.E."/>
        </authorList>
    </citation>
    <scope>NUCLEOTIDE SEQUENCE [LARGE SCALE GENOMIC DNA]</scope>
    <source>
        <strain evidence="12">IIBBL 257-1</strain>
    </source>
</reference>
<feature type="binding site" evidence="8">
    <location>
        <position position="104"/>
    </location>
    <ligand>
        <name>Mg(2+)</name>
        <dbReference type="ChEBI" id="CHEBI:18420"/>
    </ligand>
</feature>
<comment type="subcellular location">
    <subcellularLocation>
        <location evidence="8">Cytoplasm</location>
    </subcellularLocation>
</comment>
<comment type="domain">
    <text evidence="8">The N-terminal domain determines nucleotide recognition and specific binding, while the C-terminal domain determines the specific binding to the target protein.</text>
</comment>
<dbReference type="KEGG" id="chrm:FYK34_03275"/>
<comment type="function">
    <text evidence="8">Transfers a GMP moiety from GTP to Mo-molybdopterin (Mo-MPT) cofactor (Moco or molybdenum cofactor) to form Mo-molybdopterin guanine dinucleotide (Mo-MGD) cofactor.</text>
</comment>
<evidence type="ECO:0000256" key="8">
    <source>
        <dbReference type="HAMAP-Rule" id="MF_00316"/>
    </source>
</evidence>
<comment type="cofactor">
    <cofactor evidence="8">
        <name>Mg(2+)</name>
        <dbReference type="ChEBI" id="CHEBI:18420"/>
    </cofactor>
</comment>
<keyword evidence="5 8" id="KW-0460">Magnesium</keyword>
<evidence type="ECO:0000256" key="3">
    <source>
        <dbReference type="ARBA" id="ARBA00022723"/>
    </source>
</evidence>
<dbReference type="GO" id="GO:0005737">
    <property type="term" value="C:cytoplasm"/>
    <property type="evidence" value="ECO:0007669"/>
    <property type="project" value="UniProtKB-SubCell"/>
</dbReference>
<dbReference type="InterPro" id="IPR029044">
    <property type="entry name" value="Nucleotide-diphossugar_trans"/>
</dbReference>
<dbReference type="GO" id="GO:0061603">
    <property type="term" value="F:molybdenum cofactor guanylyltransferase activity"/>
    <property type="evidence" value="ECO:0007669"/>
    <property type="project" value="UniProtKB-EC"/>
</dbReference>
<dbReference type="AlphaFoldDB" id="A0A5C1DD56"/>
<dbReference type="InterPro" id="IPR025877">
    <property type="entry name" value="MobA-like_NTP_Trfase"/>
</dbReference>
<dbReference type="HAMAP" id="MF_00316">
    <property type="entry name" value="MobA"/>
    <property type="match status" value="1"/>
</dbReference>
<keyword evidence="7 8" id="KW-0501">Molybdenum cofactor biosynthesis</keyword>
<keyword evidence="11" id="KW-0548">Nucleotidyltransferase</keyword>
<dbReference type="EMBL" id="CP043473">
    <property type="protein sequence ID" value="QEL54652.1"/>
    <property type="molecule type" value="Genomic_DNA"/>
</dbReference>
<comment type="catalytic activity">
    <reaction evidence="8">
        <text>Mo-molybdopterin + GTP + H(+) = Mo-molybdopterin guanine dinucleotide + diphosphate</text>
        <dbReference type="Rhea" id="RHEA:34243"/>
        <dbReference type="ChEBI" id="CHEBI:15378"/>
        <dbReference type="ChEBI" id="CHEBI:33019"/>
        <dbReference type="ChEBI" id="CHEBI:37565"/>
        <dbReference type="ChEBI" id="CHEBI:71302"/>
        <dbReference type="ChEBI" id="CHEBI:71310"/>
        <dbReference type="EC" id="2.7.7.77"/>
    </reaction>
</comment>
<evidence type="ECO:0000256" key="4">
    <source>
        <dbReference type="ARBA" id="ARBA00022741"/>
    </source>
</evidence>
<evidence type="ECO:0000313" key="11">
    <source>
        <dbReference type="EMBL" id="QEL54652.1"/>
    </source>
</evidence>
<comment type="caution">
    <text evidence="8">Lacks conserved residue(s) required for the propagation of feature annotation.</text>
</comment>
<sequence length="213" mass="22332">MQTSHLASPLTALLLAGGQGTRMGGADKGWVELDGIALAERTAARLRPQADALLISANRNLERYAALGQVVTDAPGYAGCGPLAGLEAGLAACPTEWLITAPCDLPLLPDNLAARLMAPLRLGEAQISVAHCAGQPQPVCMALSRALLPSLRAYLAGGGRRVREWQAANSALAVAFDDAPLAFRNLNSPEDLARLEREWKDQASPPRAAPDQA</sequence>
<evidence type="ECO:0000256" key="5">
    <source>
        <dbReference type="ARBA" id="ARBA00022842"/>
    </source>
</evidence>
<dbReference type="GO" id="GO:0046872">
    <property type="term" value="F:metal ion binding"/>
    <property type="evidence" value="ECO:0007669"/>
    <property type="project" value="UniProtKB-KW"/>
</dbReference>
<keyword evidence="12" id="KW-1185">Reference proteome</keyword>
<feature type="binding site" evidence="8">
    <location>
        <position position="104"/>
    </location>
    <ligand>
        <name>GTP</name>
        <dbReference type="ChEBI" id="CHEBI:37565"/>
    </ligand>
</feature>
<dbReference type="CDD" id="cd02503">
    <property type="entry name" value="MobA"/>
    <property type="match status" value="1"/>
</dbReference>
<evidence type="ECO:0000259" key="10">
    <source>
        <dbReference type="Pfam" id="PF12804"/>
    </source>
</evidence>
<dbReference type="Proteomes" id="UP000322079">
    <property type="component" value="Chromosome"/>
</dbReference>
<dbReference type="Pfam" id="PF12804">
    <property type="entry name" value="NTP_transf_3"/>
    <property type="match status" value="1"/>
</dbReference>
<evidence type="ECO:0000256" key="2">
    <source>
        <dbReference type="ARBA" id="ARBA00022679"/>
    </source>
</evidence>
<accession>A0A5C1DD56</accession>
<proteinExistence type="inferred from homology"/>
<evidence type="ECO:0000256" key="6">
    <source>
        <dbReference type="ARBA" id="ARBA00023134"/>
    </source>
</evidence>
<feature type="binding site" evidence="8">
    <location>
        <position position="28"/>
    </location>
    <ligand>
        <name>GTP</name>
        <dbReference type="ChEBI" id="CHEBI:37565"/>
    </ligand>
</feature>
<evidence type="ECO:0000313" key="12">
    <source>
        <dbReference type="Proteomes" id="UP000322079"/>
    </source>
</evidence>
<evidence type="ECO:0000256" key="9">
    <source>
        <dbReference type="SAM" id="MobiDB-lite"/>
    </source>
</evidence>
<name>A0A5C1DD56_9NEIS</name>
<gene>
    <name evidence="8 11" type="primary">mobA</name>
    <name evidence="11" type="ORF">FYK34_03275</name>
</gene>
<dbReference type="EC" id="2.7.7.77" evidence="8"/>
<organism evidence="11 12">
    <name type="scientific">Chromobacterium paludis</name>
    <dbReference type="NCBI Taxonomy" id="2605945"/>
    <lineage>
        <taxon>Bacteria</taxon>
        <taxon>Pseudomonadati</taxon>
        <taxon>Pseudomonadota</taxon>
        <taxon>Betaproteobacteria</taxon>
        <taxon>Neisseriales</taxon>
        <taxon>Chromobacteriaceae</taxon>
        <taxon>Chromobacterium</taxon>
    </lineage>
</organism>
<feature type="region of interest" description="Disordered" evidence="9">
    <location>
        <begin position="194"/>
        <end position="213"/>
    </location>
</feature>
<keyword evidence="6 8" id="KW-0342">GTP-binding</keyword>
<dbReference type="RefSeq" id="WP_149295035.1">
    <property type="nucleotide sequence ID" value="NZ_CP043473.1"/>
</dbReference>
<keyword evidence="3 8" id="KW-0479">Metal-binding</keyword>
<dbReference type="PANTHER" id="PTHR19136">
    <property type="entry name" value="MOLYBDENUM COFACTOR GUANYLYLTRANSFERASE"/>
    <property type="match status" value="1"/>
</dbReference>
<evidence type="ECO:0000256" key="7">
    <source>
        <dbReference type="ARBA" id="ARBA00023150"/>
    </source>
</evidence>
<feature type="binding site" evidence="8">
    <location>
        <begin position="15"/>
        <end position="17"/>
    </location>
    <ligand>
        <name>GTP</name>
        <dbReference type="ChEBI" id="CHEBI:37565"/>
    </ligand>
</feature>
<keyword evidence="4 8" id="KW-0547">Nucleotide-binding</keyword>
<dbReference type="InterPro" id="IPR013482">
    <property type="entry name" value="Molybde_CF_guanTrfase"/>
</dbReference>
<comment type="similarity">
    <text evidence="8">Belongs to the MobA family.</text>
</comment>
<dbReference type="Gene3D" id="3.90.550.10">
    <property type="entry name" value="Spore Coat Polysaccharide Biosynthesis Protein SpsA, Chain A"/>
    <property type="match status" value="1"/>
</dbReference>
<protein>
    <recommendedName>
        <fullName evidence="8">Molybdenum cofactor guanylyltransferase</fullName>
        <shortName evidence="8">MoCo guanylyltransferase</shortName>
        <ecNumber evidence="8">2.7.7.77</ecNumber>
    </recommendedName>
    <alternativeName>
        <fullName evidence="8">GTP:molybdopterin guanylyltransferase</fullName>
    </alternativeName>
    <alternativeName>
        <fullName evidence="8">Mo-MPT guanylyltransferase</fullName>
    </alternativeName>
    <alternativeName>
        <fullName evidence="8">Molybdopterin guanylyltransferase</fullName>
    </alternativeName>
    <alternativeName>
        <fullName evidence="8">Molybdopterin-guanine dinucleotide synthase</fullName>
        <shortName evidence="8">MGD synthase</shortName>
    </alternativeName>
</protein>
<dbReference type="SUPFAM" id="SSF53448">
    <property type="entry name" value="Nucleotide-diphospho-sugar transferases"/>
    <property type="match status" value="1"/>
</dbReference>
<feature type="domain" description="MobA-like NTP transferase" evidence="10">
    <location>
        <begin position="12"/>
        <end position="165"/>
    </location>
</feature>
<feature type="binding site" evidence="8">
    <location>
        <position position="73"/>
    </location>
    <ligand>
        <name>GTP</name>
        <dbReference type="ChEBI" id="CHEBI:37565"/>
    </ligand>
</feature>
<comment type="subunit">
    <text evidence="8">Monomer.</text>
</comment>
<keyword evidence="1 8" id="KW-0963">Cytoplasm</keyword>